<reference evidence="2" key="1">
    <citation type="submission" date="2019-10" db="EMBL/GenBank/DDBJ databases">
        <authorList>
            <consortium name="DOE Joint Genome Institute"/>
            <person name="Kuo A."/>
            <person name="Miyauchi S."/>
            <person name="Kiss E."/>
            <person name="Drula E."/>
            <person name="Kohler A."/>
            <person name="Sanchez-Garcia M."/>
            <person name="Andreopoulos B."/>
            <person name="Barry K.W."/>
            <person name="Bonito G."/>
            <person name="Buee M."/>
            <person name="Carver A."/>
            <person name="Chen C."/>
            <person name="Cichocki N."/>
            <person name="Clum A."/>
            <person name="Culley D."/>
            <person name="Crous P.W."/>
            <person name="Fauchery L."/>
            <person name="Girlanda M."/>
            <person name="Hayes R."/>
            <person name="Keri Z."/>
            <person name="LaButti K."/>
            <person name="Lipzen A."/>
            <person name="Lombard V."/>
            <person name="Magnuson J."/>
            <person name="Maillard F."/>
            <person name="Morin E."/>
            <person name="Murat C."/>
            <person name="Nolan M."/>
            <person name="Ohm R."/>
            <person name="Pangilinan J."/>
            <person name="Pereira M."/>
            <person name="Perotto S."/>
            <person name="Peter M."/>
            <person name="Riley R."/>
            <person name="Sitrit Y."/>
            <person name="Stielow B."/>
            <person name="Szollosi G."/>
            <person name="Zifcakova L."/>
            <person name="Stursova M."/>
            <person name="Spatafora J.W."/>
            <person name="Tedersoo L."/>
            <person name="Vaario L.-M."/>
            <person name="Yamada A."/>
            <person name="Yan M."/>
            <person name="Wang P."/>
            <person name="Xu J."/>
            <person name="Bruns T."/>
            <person name="Baldrian P."/>
            <person name="Vilgalys R."/>
            <person name="Henrissat B."/>
            <person name="Grigoriev I.V."/>
            <person name="Hibbett D."/>
            <person name="Nagy L.G."/>
            <person name="Martin F.M."/>
        </authorList>
    </citation>
    <scope>NUCLEOTIDE SEQUENCE</scope>
    <source>
        <strain evidence="2">BED1</strain>
    </source>
</reference>
<keyword evidence="3" id="KW-1185">Reference proteome</keyword>
<feature type="compositionally biased region" description="Basic and acidic residues" evidence="1">
    <location>
        <begin position="12"/>
        <end position="21"/>
    </location>
</feature>
<dbReference type="Proteomes" id="UP001194468">
    <property type="component" value="Unassembled WGS sequence"/>
</dbReference>
<dbReference type="AlphaFoldDB" id="A0AAD4BZ64"/>
<sequence>MDSVAMVGRPGTGEERPHHEPSTLTWTRFGLLWKRVWTSMRSGYVPRCMFSQSNQQCRTDREPGGNDHNLNQARRRIAPCLTAHKPPVLLTLVLNV</sequence>
<dbReference type="EMBL" id="WHUW01000007">
    <property type="protein sequence ID" value="KAF8444054.1"/>
    <property type="molecule type" value="Genomic_DNA"/>
</dbReference>
<accession>A0AAD4BZ64</accession>
<gene>
    <name evidence="2" type="ORF">L210DRAFT_597461</name>
</gene>
<organism evidence="2 3">
    <name type="scientific">Boletus edulis BED1</name>
    <dbReference type="NCBI Taxonomy" id="1328754"/>
    <lineage>
        <taxon>Eukaryota</taxon>
        <taxon>Fungi</taxon>
        <taxon>Dikarya</taxon>
        <taxon>Basidiomycota</taxon>
        <taxon>Agaricomycotina</taxon>
        <taxon>Agaricomycetes</taxon>
        <taxon>Agaricomycetidae</taxon>
        <taxon>Boletales</taxon>
        <taxon>Boletineae</taxon>
        <taxon>Boletaceae</taxon>
        <taxon>Boletoideae</taxon>
        <taxon>Boletus</taxon>
    </lineage>
</organism>
<evidence type="ECO:0000313" key="3">
    <source>
        <dbReference type="Proteomes" id="UP001194468"/>
    </source>
</evidence>
<proteinExistence type="predicted"/>
<name>A0AAD4BZ64_BOLED</name>
<comment type="caution">
    <text evidence="2">The sequence shown here is derived from an EMBL/GenBank/DDBJ whole genome shotgun (WGS) entry which is preliminary data.</text>
</comment>
<reference evidence="2" key="2">
    <citation type="journal article" date="2020" name="Nat. Commun.">
        <title>Large-scale genome sequencing of mycorrhizal fungi provides insights into the early evolution of symbiotic traits.</title>
        <authorList>
            <person name="Miyauchi S."/>
            <person name="Kiss E."/>
            <person name="Kuo A."/>
            <person name="Drula E."/>
            <person name="Kohler A."/>
            <person name="Sanchez-Garcia M."/>
            <person name="Morin E."/>
            <person name="Andreopoulos B."/>
            <person name="Barry K.W."/>
            <person name="Bonito G."/>
            <person name="Buee M."/>
            <person name="Carver A."/>
            <person name="Chen C."/>
            <person name="Cichocki N."/>
            <person name="Clum A."/>
            <person name="Culley D."/>
            <person name="Crous P.W."/>
            <person name="Fauchery L."/>
            <person name="Girlanda M."/>
            <person name="Hayes R.D."/>
            <person name="Keri Z."/>
            <person name="LaButti K."/>
            <person name="Lipzen A."/>
            <person name="Lombard V."/>
            <person name="Magnuson J."/>
            <person name="Maillard F."/>
            <person name="Murat C."/>
            <person name="Nolan M."/>
            <person name="Ohm R.A."/>
            <person name="Pangilinan J."/>
            <person name="Pereira M.F."/>
            <person name="Perotto S."/>
            <person name="Peter M."/>
            <person name="Pfister S."/>
            <person name="Riley R."/>
            <person name="Sitrit Y."/>
            <person name="Stielow J.B."/>
            <person name="Szollosi G."/>
            <person name="Zifcakova L."/>
            <person name="Stursova M."/>
            <person name="Spatafora J.W."/>
            <person name="Tedersoo L."/>
            <person name="Vaario L.M."/>
            <person name="Yamada A."/>
            <person name="Yan M."/>
            <person name="Wang P."/>
            <person name="Xu J."/>
            <person name="Bruns T."/>
            <person name="Baldrian P."/>
            <person name="Vilgalys R."/>
            <person name="Dunand C."/>
            <person name="Henrissat B."/>
            <person name="Grigoriev I.V."/>
            <person name="Hibbett D."/>
            <person name="Nagy L.G."/>
            <person name="Martin F.M."/>
        </authorList>
    </citation>
    <scope>NUCLEOTIDE SEQUENCE</scope>
    <source>
        <strain evidence="2">BED1</strain>
    </source>
</reference>
<evidence type="ECO:0000313" key="2">
    <source>
        <dbReference type="EMBL" id="KAF8444054.1"/>
    </source>
</evidence>
<feature type="region of interest" description="Disordered" evidence="1">
    <location>
        <begin position="1"/>
        <end position="22"/>
    </location>
</feature>
<protein>
    <submittedName>
        <fullName evidence="2">Uncharacterized protein</fullName>
    </submittedName>
</protein>
<evidence type="ECO:0000256" key="1">
    <source>
        <dbReference type="SAM" id="MobiDB-lite"/>
    </source>
</evidence>